<protein>
    <submittedName>
        <fullName evidence="1">Uncharacterized protein</fullName>
    </submittedName>
</protein>
<organism evidence="1">
    <name type="scientific">Asterionellopsis glacialis</name>
    <dbReference type="NCBI Taxonomy" id="33640"/>
    <lineage>
        <taxon>Eukaryota</taxon>
        <taxon>Sar</taxon>
        <taxon>Stramenopiles</taxon>
        <taxon>Ochrophyta</taxon>
        <taxon>Bacillariophyta</taxon>
        <taxon>Fragilariophyceae</taxon>
        <taxon>Fragilariophycidae</taxon>
        <taxon>Fragilariales</taxon>
        <taxon>Fragilariaceae</taxon>
        <taxon>Asterionellopsis</taxon>
    </lineage>
</organism>
<accession>A0A7S0L0M0</accession>
<gene>
    <name evidence="1" type="ORF">AGLA0713_LOCUS653</name>
</gene>
<dbReference type="AlphaFoldDB" id="A0A7S0L0M0"/>
<dbReference type="EMBL" id="HBEX01000973">
    <property type="protein sequence ID" value="CAD8595825.1"/>
    <property type="molecule type" value="Transcribed_RNA"/>
</dbReference>
<sequence length="100" mass="11477">MTPQGKALKEAAIKFGDGLTLPFTPCKKGFIPLVKGKKMYACPLHNKDRIARLKRENWKYRDAEVNLGVFWPKGQEKELESSKKEIVEKTRLNSDTDVRD</sequence>
<name>A0A7S0L0M0_9STRA</name>
<reference evidence="1" key="1">
    <citation type="submission" date="2021-01" db="EMBL/GenBank/DDBJ databases">
        <authorList>
            <person name="Corre E."/>
            <person name="Pelletier E."/>
            <person name="Niang G."/>
            <person name="Scheremetjew M."/>
            <person name="Finn R."/>
            <person name="Kale V."/>
            <person name="Holt S."/>
            <person name="Cochrane G."/>
            <person name="Meng A."/>
            <person name="Brown T."/>
            <person name="Cohen L."/>
        </authorList>
    </citation>
    <scope>NUCLEOTIDE SEQUENCE</scope>
</reference>
<proteinExistence type="predicted"/>
<evidence type="ECO:0000313" key="1">
    <source>
        <dbReference type="EMBL" id="CAD8595825.1"/>
    </source>
</evidence>